<sequence>MEFNTEEPIPMSIWAFQTWGKEQ</sequence>
<dbReference type="EMBL" id="GBXM01078398">
    <property type="protein sequence ID" value="JAH30179.1"/>
    <property type="molecule type" value="Transcribed_RNA"/>
</dbReference>
<organism evidence="1">
    <name type="scientific">Anguilla anguilla</name>
    <name type="common">European freshwater eel</name>
    <name type="synonym">Muraena anguilla</name>
    <dbReference type="NCBI Taxonomy" id="7936"/>
    <lineage>
        <taxon>Eukaryota</taxon>
        <taxon>Metazoa</taxon>
        <taxon>Chordata</taxon>
        <taxon>Craniata</taxon>
        <taxon>Vertebrata</taxon>
        <taxon>Euteleostomi</taxon>
        <taxon>Actinopterygii</taxon>
        <taxon>Neopterygii</taxon>
        <taxon>Teleostei</taxon>
        <taxon>Anguilliformes</taxon>
        <taxon>Anguillidae</taxon>
        <taxon>Anguilla</taxon>
    </lineage>
</organism>
<evidence type="ECO:0000313" key="1">
    <source>
        <dbReference type="EMBL" id="JAH30179.1"/>
    </source>
</evidence>
<reference evidence="1" key="2">
    <citation type="journal article" date="2015" name="Fish Shellfish Immunol.">
        <title>Early steps in the European eel (Anguilla anguilla)-Vibrio vulnificus interaction in the gills: Role of the RtxA13 toxin.</title>
        <authorList>
            <person name="Callol A."/>
            <person name="Pajuelo D."/>
            <person name="Ebbesson L."/>
            <person name="Teles M."/>
            <person name="MacKenzie S."/>
            <person name="Amaro C."/>
        </authorList>
    </citation>
    <scope>NUCLEOTIDE SEQUENCE</scope>
</reference>
<accession>A0A0E9RM59</accession>
<dbReference type="AlphaFoldDB" id="A0A0E9RM59"/>
<name>A0A0E9RM59_ANGAN</name>
<protein>
    <submittedName>
        <fullName evidence="1">Uncharacterized protein</fullName>
    </submittedName>
</protein>
<reference evidence="1" key="1">
    <citation type="submission" date="2014-11" db="EMBL/GenBank/DDBJ databases">
        <authorList>
            <person name="Amaro Gonzalez C."/>
        </authorList>
    </citation>
    <scope>NUCLEOTIDE SEQUENCE</scope>
</reference>
<proteinExistence type="predicted"/>